<dbReference type="InterPro" id="IPR050642">
    <property type="entry name" value="PDH_E1_Alpha_Subunit"/>
</dbReference>
<protein>
    <submittedName>
        <fullName evidence="5">Acetoin dehydrogenase E1 component alpha-subunit</fullName>
        <ecNumber evidence="5">2.3.1.190</ecNumber>
    </submittedName>
</protein>
<keyword evidence="2" id="KW-0560">Oxidoreductase</keyword>
<dbReference type="GO" id="GO:0000287">
    <property type="term" value="F:magnesium ion binding"/>
    <property type="evidence" value="ECO:0007669"/>
    <property type="project" value="UniProtKB-ARBA"/>
</dbReference>
<dbReference type="Pfam" id="PF00676">
    <property type="entry name" value="E1_dh"/>
    <property type="match status" value="1"/>
</dbReference>
<evidence type="ECO:0000256" key="1">
    <source>
        <dbReference type="ARBA" id="ARBA00001964"/>
    </source>
</evidence>
<dbReference type="GO" id="GO:0016746">
    <property type="term" value="F:acyltransferase activity"/>
    <property type="evidence" value="ECO:0007669"/>
    <property type="project" value="UniProtKB-KW"/>
</dbReference>
<dbReference type="SUPFAM" id="SSF52518">
    <property type="entry name" value="Thiamin diphosphate-binding fold (THDP-binding)"/>
    <property type="match status" value="1"/>
</dbReference>
<name>A0A6J4RHW5_9ACTN</name>
<accession>A0A6J4RHW5</accession>
<evidence type="ECO:0000259" key="4">
    <source>
        <dbReference type="Pfam" id="PF00676"/>
    </source>
</evidence>
<sequence length="344" mass="36748">MAEDTSRAAAAIESLDGDTLAGLYRGMVRIRRFEEKLAQLFKRGRLPGFVHLYIGEEAIAVGACSALRADDCITSTHRGHGHLIAKGADLNAMMAELFGKVDGLCRGKGGSMHSVDFRLGIMGTNGIVGGGIPIAVGSAWADQHLGRDSVTVAFFGDGASNQGVFLESMNLAAIWKLPVIFLCEANGYSEWTATEKLTAGRIADRGQALGIPGEQVDGNDVLAVRDAVERAVARARAGDGPTLLEAQTMRWHGHNEGEEAFSGRYRPDDEIANWRTRDPISALRTRIVASGALDEPALDAIDADAAAAVDAAVEFAQQSPFPDPEEALEHLYFEHREHTIGAGQ</sequence>
<keyword evidence="5" id="KW-0808">Transferase</keyword>
<keyword evidence="3" id="KW-0786">Thiamine pyrophosphate</keyword>
<gene>
    <name evidence="5" type="ORF">AVDCRST_MAG38-916</name>
</gene>
<dbReference type="PANTHER" id="PTHR11516:SF60">
    <property type="entry name" value="PYRUVATE DEHYDROGENASE E1 COMPONENT SUBUNIT ALPHA"/>
    <property type="match status" value="1"/>
</dbReference>
<dbReference type="AlphaFoldDB" id="A0A6J4RHW5"/>
<dbReference type="GO" id="GO:0006086">
    <property type="term" value="P:pyruvate decarboxylation to acetyl-CoA"/>
    <property type="evidence" value="ECO:0007669"/>
    <property type="project" value="TreeGrafter"/>
</dbReference>
<dbReference type="InterPro" id="IPR001017">
    <property type="entry name" value="DH_E1"/>
</dbReference>
<organism evidence="5">
    <name type="scientific">uncultured Solirubrobacteraceae bacterium</name>
    <dbReference type="NCBI Taxonomy" id="1162706"/>
    <lineage>
        <taxon>Bacteria</taxon>
        <taxon>Bacillati</taxon>
        <taxon>Actinomycetota</taxon>
        <taxon>Thermoleophilia</taxon>
        <taxon>Solirubrobacterales</taxon>
        <taxon>Solirubrobacteraceae</taxon>
        <taxon>environmental samples</taxon>
    </lineage>
</organism>
<evidence type="ECO:0000313" key="5">
    <source>
        <dbReference type="EMBL" id="CAA9468052.1"/>
    </source>
</evidence>
<dbReference type="PANTHER" id="PTHR11516">
    <property type="entry name" value="PYRUVATE DEHYDROGENASE E1 COMPONENT, ALPHA SUBUNIT BACTERIAL AND ORGANELLAR"/>
    <property type="match status" value="1"/>
</dbReference>
<evidence type="ECO:0000256" key="3">
    <source>
        <dbReference type="ARBA" id="ARBA00023052"/>
    </source>
</evidence>
<dbReference type="Gene3D" id="3.40.50.970">
    <property type="match status" value="1"/>
</dbReference>
<dbReference type="EMBL" id="CADCVJ010000063">
    <property type="protein sequence ID" value="CAA9468052.1"/>
    <property type="molecule type" value="Genomic_DNA"/>
</dbReference>
<keyword evidence="5" id="KW-0012">Acyltransferase</keyword>
<evidence type="ECO:0000256" key="2">
    <source>
        <dbReference type="ARBA" id="ARBA00023002"/>
    </source>
</evidence>
<dbReference type="CDD" id="cd02000">
    <property type="entry name" value="TPP_E1_PDC_ADC_BCADC"/>
    <property type="match status" value="1"/>
</dbReference>
<dbReference type="GO" id="GO:0004739">
    <property type="term" value="F:pyruvate dehydrogenase (acetyl-transferring) activity"/>
    <property type="evidence" value="ECO:0007669"/>
    <property type="project" value="TreeGrafter"/>
</dbReference>
<reference evidence="5" key="1">
    <citation type="submission" date="2020-02" db="EMBL/GenBank/DDBJ databases">
        <authorList>
            <person name="Meier V. D."/>
        </authorList>
    </citation>
    <scope>NUCLEOTIDE SEQUENCE</scope>
    <source>
        <strain evidence="5">AVDCRST_MAG38</strain>
    </source>
</reference>
<dbReference type="InterPro" id="IPR029061">
    <property type="entry name" value="THDP-binding"/>
</dbReference>
<dbReference type="EC" id="2.3.1.190" evidence="5"/>
<proteinExistence type="predicted"/>
<comment type="cofactor">
    <cofactor evidence="1">
        <name>thiamine diphosphate</name>
        <dbReference type="ChEBI" id="CHEBI:58937"/>
    </cofactor>
</comment>
<feature type="domain" description="Dehydrogenase E1 component" evidence="4">
    <location>
        <begin position="26"/>
        <end position="325"/>
    </location>
</feature>